<sequence length="400" mass="44786">MTQSKVCMTTLEFPPDVGGVGESVARIANLLKDIGYEVHIAVFHSKQRKAEGYYRSDCRTTDQGGIQVHRLTPASRSNAPILQDYRSEIYFQLKQLHHQHQFDLFHAFFINETGFITTLLAKEEGIPIINSVRGSDLHKHVFSPKQHGQISWILENSDWVTFVSRDLQKRGQVLVPTLKARSSAFWNSIQPIDFSALPTHLPLANQLKKELVIGSVGRFRDKKGLEYLLEACADLRQTMPLTLLLVGDFAERERPYWEAAIHDRGMENNIVITGMVPRAEGMAYLRYMDIYAIPSLHDGCPNALLEAMLAGRAIVGTNVDAIGEILDHNCNGLVVTPGFSAELKAAILTLAQSPDLRQRLGQTAQATARQELSPIVEQRNWARVYQQVLTSPFTLLSSLS</sequence>
<reference evidence="2" key="2">
    <citation type="journal article" date="2021" name="Mar. Drugs">
        <title>Genome Reduction and Secondary Metabolism of the Marine Sponge-Associated Cyanobacterium Leptothoe.</title>
        <authorList>
            <person name="Konstantinou D."/>
            <person name="Popin R.V."/>
            <person name="Fewer D.P."/>
            <person name="Sivonen K."/>
            <person name="Gkelis S."/>
        </authorList>
    </citation>
    <scope>NUCLEOTIDE SEQUENCE</scope>
    <source>
        <strain evidence="2">TAU-MAC 1115</strain>
    </source>
</reference>
<reference evidence="2" key="1">
    <citation type="submission" date="2020-11" db="EMBL/GenBank/DDBJ databases">
        <authorList>
            <person name="Konstantinou D."/>
            <person name="Gkelis S."/>
            <person name="Popin R."/>
            <person name="Fewer D."/>
            <person name="Sivonen K."/>
        </authorList>
    </citation>
    <scope>NUCLEOTIDE SEQUENCE</scope>
    <source>
        <strain evidence="2">TAU-MAC 1115</strain>
    </source>
</reference>
<dbReference type="PANTHER" id="PTHR12526">
    <property type="entry name" value="GLYCOSYLTRANSFERASE"/>
    <property type="match status" value="1"/>
</dbReference>
<evidence type="ECO:0000313" key="3">
    <source>
        <dbReference type="Proteomes" id="UP000717364"/>
    </source>
</evidence>
<dbReference type="Proteomes" id="UP000717364">
    <property type="component" value="Unassembled WGS sequence"/>
</dbReference>
<keyword evidence="3" id="KW-1185">Reference proteome</keyword>
<evidence type="ECO:0000313" key="2">
    <source>
        <dbReference type="EMBL" id="MBT9315524.1"/>
    </source>
</evidence>
<comment type="caution">
    <text evidence="2">The sequence shown here is derived from an EMBL/GenBank/DDBJ whole genome shotgun (WGS) entry which is preliminary data.</text>
</comment>
<accession>A0A947DFL6</accession>
<dbReference type="Pfam" id="PF13439">
    <property type="entry name" value="Glyco_transf_4"/>
    <property type="match status" value="1"/>
</dbReference>
<proteinExistence type="predicted"/>
<dbReference type="SUPFAM" id="SSF53756">
    <property type="entry name" value="UDP-Glycosyltransferase/glycogen phosphorylase"/>
    <property type="match status" value="1"/>
</dbReference>
<organism evidence="2 3">
    <name type="scientific">Leptothoe spongobia TAU-MAC 1115</name>
    <dbReference type="NCBI Taxonomy" id="1967444"/>
    <lineage>
        <taxon>Bacteria</taxon>
        <taxon>Bacillati</taxon>
        <taxon>Cyanobacteriota</taxon>
        <taxon>Cyanophyceae</taxon>
        <taxon>Nodosilineales</taxon>
        <taxon>Cymatolegaceae</taxon>
        <taxon>Leptothoe</taxon>
        <taxon>Leptothoe spongobia</taxon>
    </lineage>
</organism>
<name>A0A947DFL6_9CYAN</name>
<protein>
    <submittedName>
        <fullName evidence="2">Glycosyltransferase</fullName>
    </submittedName>
</protein>
<dbReference type="EMBL" id="JADOES010000013">
    <property type="protein sequence ID" value="MBT9315524.1"/>
    <property type="molecule type" value="Genomic_DNA"/>
</dbReference>
<dbReference type="InterPro" id="IPR028098">
    <property type="entry name" value="Glyco_trans_4-like_N"/>
</dbReference>
<dbReference type="Gene3D" id="3.40.50.2000">
    <property type="entry name" value="Glycogen Phosphorylase B"/>
    <property type="match status" value="2"/>
</dbReference>
<gene>
    <name evidence="2" type="ORF">IXB50_08810</name>
</gene>
<evidence type="ECO:0000259" key="1">
    <source>
        <dbReference type="Pfam" id="PF13439"/>
    </source>
</evidence>
<dbReference type="RefSeq" id="WP_215608595.1">
    <property type="nucleotide sequence ID" value="NZ_JADOES010000013.1"/>
</dbReference>
<dbReference type="GO" id="GO:0016757">
    <property type="term" value="F:glycosyltransferase activity"/>
    <property type="evidence" value="ECO:0007669"/>
    <property type="project" value="TreeGrafter"/>
</dbReference>
<dbReference type="AlphaFoldDB" id="A0A947DFL6"/>
<feature type="domain" description="Glycosyltransferase subfamily 4-like N-terminal" evidence="1">
    <location>
        <begin position="17"/>
        <end position="169"/>
    </location>
</feature>
<dbReference type="PANTHER" id="PTHR12526:SF631">
    <property type="entry name" value="BLL6306 PROTEIN"/>
    <property type="match status" value="1"/>
</dbReference>
<dbReference type="Pfam" id="PF13692">
    <property type="entry name" value="Glyco_trans_1_4"/>
    <property type="match status" value="1"/>
</dbReference>